<name>A0ABD0J5E1_9CAEN</name>
<dbReference type="PANTHER" id="PTHR47642">
    <property type="entry name" value="ATP-DEPENDENT DNA HELICASE"/>
    <property type="match status" value="1"/>
</dbReference>
<dbReference type="Proteomes" id="UP001519460">
    <property type="component" value="Unassembled WGS sequence"/>
</dbReference>
<dbReference type="InterPro" id="IPR025476">
    <property type="entry name" value="Helitron_helicase-like"/>
</dbReference>
<feature type="domain" description="Helitron helicase-like" evidence="1">
    <location>
        <begin position="13"/>
        <end position="72"/>
    </location>
</feature>
<keyword evidence="4" id="KW-1185">Reference proteome</keyword>
<dbReference type="Pfam" id="PF14214">
    <property type="entry name" value="Helitron_like_N"/>
    <property type="match status" value="1"/>
</dbReference>
<dbReference type="InterPro" id="IPR051055">
    <property type="entry name" value="PIF1_helicase"/>
</dbReference>
<dbReference type="PANTHER" id="PTHR47642:SF5">
    <property type="entry name" value="ATP-DEPENDENT DNA HELICASE"/>
    <property type="match status" value="1"/>
</dbReference>
<reference evidence="2" key="3">
    <citation type="submission" date="2023-01" db="EMBL/GenBank/DDBJ databases">
        <authorList>
            <person name="Patra A."/>
        </authorList>
    </citation>
    <scope>NUCLEOTIDE SEQUENCE</scope>
    <source>
        <strain evidence="2">Wonlab-2016</strain>
        <tissue evidence="2">Foot muscle</tissue>
    </source>
</reference>
<evidence type="ECO:0000313" key="4">
    <source>
        <dbReference type="Proteomes" id="UP001519460"/>
    </source>
</evidence>
<proteinExistence type="predicted"/>
<reference evidence="2 4" key="2">
    <citation type="journal article" date="2023" name="Sci. Data">
        <title>Genome assembly of the Korean intertidal mud-creeper Batillaria attramentaria.</title>
        <authorList>
            <person name="Patra A.K."/>
            <person name="Ho P.T."/>
            <person name="Jun S."/>
            <person name="Lee S.J."/>
            <person name="Kim Y."/>
            <person name="Won Y.J."/>
        </authorList>
    </citation>
    <scope>NUCLEOTIDE SEQUENCE [LARGE SCALE GENOMIC DNA]</scope>
    <source>
        <strain evidence="2">Wonlab-2016</strain>
    </source>
</reference>
<comment type="caution">
    <text evidence="2">The sequence shown here is derived from an EMBL/GenBank/DDBJ whole genome shotgun (WGS) entry which is preliminary data.</text>
</comment>
<accession>A0ABD0J5E1</accession>
<reference evidence="2" key="1">
    <citation type="submission" date="2020-09" db="EMBL/GenBank/DDBJ databases">
        <authorList>
            <person name="Won Y."/>
        </authorList>
    </citation>
    <scope>NUCLEOTIDE SEQUENCE</scope>
    <source>
        <strain evidence="2">Wonlab-2016</strain>
        <tissue evidence="2">Foot muscle</tissue>
    </source>
</reference>
<protein>
    <recommendedName>
        <fullName evidence="1">Helitron helicase-like domain-containing protein</fullName>
    </recommendedName>
</protein>
<dbReference type="AlphaFoldDB" id="A0ABD0J5E1"/>
<dbReference type="EMBL" id="JACVVK020000027">
    <property type="protein sequence ID" value="KAK7502155.1"/>
    <property type="molecule type" value="Genomic_DNA"/>
</dbReference>
<sequence>MTKDEATALSFQEKTALLREDPVTCDRYFDHRFRALFNKVLKSAAGSLGEIVDFFYRVEFQHRGSPHVHGLLWIKDAPVYDSEDPESAPPVVEFIDRYITCHKPQEDQPMHEEVKLQQHKHSHTCLKQKGKEKTCRFGIPHYPMPETMILEPIKDQDLSDNPNAAKRMRDQLKKQAKAIFERLKTLRPEDDIQIADLLREQDMAMEQYIMALRTTIKRSKVFLKRDISERRTNAYNADILTLWRANMDLQYIVDPYACVMYIINYVGKAQRGMSTLLRNALTEVRKGNASIKEQLRKIRNVFVKSSELSA</sequence>
<dbReference type="EMBL" id="JACVVK020000653">
    <property type="protein sequence ID" value="KAK7459743.1"/>
    <property type="molecule type" value="Genomic_DNA"/>
</dbReference>
<evidence type="ECO:0000313" key="3">
    <source>
        <dbReference type="EMBL" id="KAK7502155.1"/>
    </source>
</evidence>
<evidence type="ECO:0000313" key="2">
    <source>
        <dbReference type="EMBL" id="KAK7459743.1"/>
    </source>
</evidence>
<gene>
    <name evidence="3" type="ORF">BaRGS_00006519</name>
    <name evidence="2" type="ORF">BaRGS_00038926</name>
</gene>
<evidence type="ECO:0000259" key="1">
    <source>
        <dbReference type="Pfam" id="PF14214"/>
    </source>
</evidence>
<organism evidence="2 4">
    <name type="scientific">Batillaria attramentaria</name>
    <dbReference type="NCBI Taxonomy" id="370345"/>
    <lineage>
        <taxon>Eukaryota</taxon>
        <taxon>Metazoa</taxon>
        <taxon>Spiralia</taxon>
        <taxon>Lophotrochozoa</taxon>
        <taxon>Mollusca</taxon>
        <taxon>Gastropoda</taxon>
        <taxon>Caenogastropoda</taxon>
        <taxon>Sorbeoconcha</taxon>
        <taxon>Cerithioidea</taxon>
        <taxon>Batillariidae</taxon>
        <taxon>Batillaria</taxon>
    </lineage>
</organism>